<evidence type="ECO:0000313" key="11">
    <source>
        <dbReference type="Proteomes" id="UP000053593"/>
    </source>
</evidence>
<evidence type="ECO:0000256" key="4">
    <source>
        <dbReference type="ARBA" id="ARBA00022723"/>
    </source>
</evidence>
<feature type="binding site" description="axial binding residue" evidence="8">
    <location>
        <position position="305"/>
    </location>
    <ligand>
        <name>heme</name>
        <dbReference type="ChEBI" id="CHEBI:30413"/>
    </ligand>
    <ligandPart>
        <name>Fe</name>
        <dbReference type="ChEBI" id="CHEBI:18248"/>
    </ligandPart>
</feature>
<dbReference type="PRINTS" id="PR00385">
    <property type="entry name" value="P450"/>
</dbReference>
<name>A0A0D0C5Q0_9AGAR</name>
<dbReference type="InterPro" id="IPR047146">
    <property type="entry name" value="Cyt_P450_E_CYP52_fungi"/>
</dbReference>
<dbReference type="GO" id="GO:0020037">
    <property type="term" value="F:heme binding"/>
    <property type="evidence" value="ECO:0007669"/>
    <property type="project" value="InterPro"/>
</dbReference>
<evidence type="ECO:0000256" key="3">
    <source>
        <dbReference type="ARBA" id="ARBA00022617"/>
    </source>
</evidence>
<organism evidence="10 11">
    <name type="scientific">Collybiopsis luxurians FD-317 M1</name>
    <dbReference type="NCBI Taxonomy" id="944289"/>
    <lineage>
        <taxon>Eukaryota</taxon>
        <taxon>Fungi</taxon>
        <taxon>Dikarya</taxon>
        <taxon>Basidiomycota</taxon>
        <taxon>Agaricomycotina</taxon>
        <taxon>Agaricomycetes</taxon>
        <taxon>Agaricomycetidae</taxon>
        <taxon>Agaricales</taxon>
        <taxon>Marasmiineae</taxon>
        <taxon>Omphalotaceae</taxon>
        <taxon>Collybiopsis</taxon>
        <taxon>Collybiopsis luxurians</taxon>
    </lineage>
</organism>
<keyword evidence="4 8" id="KW-0479">Metal-binding</keyword>
<evidence type="ECO:0008006" key="12">
    <source>
        <dbReference type="Google" id="ProtNLM"/>
    </source>
</evidence>
<keyword evidence="6 8" id="KW-0408">Iron</keyword>
<dbReference type="Gene3D" id="1.10.630.10">
    <property type="entry name" value="Cytochrome P450"/>
    <property type="match status" value="1"/>
</dbReference>
<evidence type="ECO:0000256" key="9">
    <source>
        <dbReference type="RuleBase" id="RU000461"/>
    </source>
</evidence>
<reference evidence="10 11" key="1">
    <citation type="submission" date="2014-04" db="EMBL/GenBank/DDBJ databases">
        <title>Evolutionary Origins and Diversification of the Mycorrhizal Mutualists.</title>
        <authorList>
            <consortium name="DOE Joint Genome Institute"/>
            <consortium name="Mycorrhizal Genomics Consortium"/>
            <person name="Kohler A."/>
            <person name="Kuo A."/>
            <person name="Nagy L.G."/>
            <person name="Floudas D."/>
            <person name="Copeland A."/>
            <person name="Barry K.W."/>
            <person name="Cichocki N."/>
            <person name="Veneault-Fourrey C."/>
            <person name="LaButti K."/>
            <person name="Lindquist E.A."/>
            <person name="Lipzen A."/>
            <person name="Lundell T."/>
            <person name="Morin E."/>
            <person name="Murat C."/>
            <person name="Riley R."/>
            <person name="Ohm R."/>
            <person name="Sun H."/>
            <person name="Tunlid A."/>
            <person name="Henrissat B."/>
            <person name="Grigoriev I.V."/>
            <person name="Hibbett D.S."/>
            <person name="Martin F."/>
        </authorList>
    </citation>
    <scope>NUCLEOTIDE SEQUENCE [LARGE SCALE GENOMIC DNA]</scope>
    <source>
        <strain evidence="10 11">FD-317 M1</strain>
    </source>
</reference>
<dbReference type="OrthoDB" id="1470350at2759"/>
<evidence type="ECO:0000256" key="5">
    <source>
        <dbReference type="ARBA" id="ARBA00023002"/>
    </source>
</evidence>
<keyword evidence="3 8" id="KW-0349">Heme</keyword>
<evidence type="ECO:0000256" key="2">
    <source>
        <dbReference type="ARBA" id="ARBA00010617"/>
    </source>
</evidence>
<dbReference type="InterPro" id="IPR002401">
    <property type="entry name" value="Cyt_P450_E_grp-I"/>
</dbReference>
<evidence type="ECO:0000256" key="6">
    <source>
        <dbReference type="ARBA" id="ARBA00023004"/>
    </source>
</evidence>
<proteinExistence type="inferred from homology"/>
<keyword evidence="7 9" id="KW-0503">Monooxygenase</keyword>
<keyword evidence="11" id="KW-1185">Reference proteome</keyword>
<protein>
    <recommendedName>
        <fullName evidence="12">Cytochrome P450</fullName>
    </recommendedName>
</protein>
<dbReference type="Proteomes" id="UP000053593">
    <property type="component" value="Unassembled WGS sequence"/>
</dbReference>
<dbReference type="InterPro" id="IPR001128">
    <property type="entry name" value="Cyt_P450"/>
</dbReference>
<dbReference type="HOGENOM" id="CLU_001570_27_0_1"/>
<dbReference type="EMBL" id="KN834832">
    <property type="protein sequence ID" value="KIK53182.1"/>
    <property type="molecule type" value="Genomic_DNA"/>
</dbReference>
<dbReference type="Pfam" id="PF00067">
    <property type="entry name" value="p450"/>
    <property type="match status" value="1"/>
</dbReference>
<gene>
    <name evidence="10" type="ORF">GYMLUDRAFT_1026944</name>
</gene>
<dbReference type="InterPro" id="IPR017972">
    <property type="entry name" value="Cyt_P450_CS"/>
</dbReference>
<dbReference type="PANTHER" id="PTHR24287">
    <property type="entry name" value="P450, PUTATIVE (EUROFUNG)-RELATED"/>
    <property type="match status" value="1"/>
</dbReference>
<comment type="cofactor">
    <cofactor evidence="1 8">
        <name>heme</name>
        <dbReference type="ChEBI" id="CHEBI:30413"/>
    </cofactor>
</comment>
<accession>A0A0D0C5Q0</accession>
<feature type="non-terminal residue" evidence="10">
    <location>
        <position position="404"/>
    </location>
</feature>
<dbReference type="GO" id="GO:0016705">
    <property type="term" value="F:oxidoreductase activity, acting on paired donors, with incorporation or reduction of molecular oxygen"/>
    <property type="evidence" value="ECO:0007669"/>
    <property type="project" value="InterPro"/>
</dbReference>
<comment type="similarity">
    <text evidence="2 9">Belongs to the cytochrome P450 family.</text>
</comment>
<dbReference type="InterPro" id="IPR036396">
    <property type="entry name" value="Cyt_P450_sf"/>
</dbReference>
<dbReference type="SUPFAM" id="SSF48264">
    <property type="entry name" value="Cytochrome P450"/>
    <property type="match status" value="1"/>
</dbReference>
<sequence length="404" mass="46849">QIKARLARGYPIEIQDAFSHFTPDSATEFLFGKDVGSLGAGLPYPKNTLLKNDESFFNHPSNLFVQAFMQGQKQSILRSRLGDMWPLAEFWKDKVKVHRDKIDEFTKPTLEEKLNELLSKETGTEKDGTETLLDHLIRSTHDKQVIEDELVNILAAGRDTTASLLTFAIYVLTQRPDLTEKLRKEILNFVGHNDRPAYKNITDMKYLRAFLNETLRLYPPVPFNTRPIVPTATPHSLRFWWLVAFERRIYPLFLIHRREDLWEPLLIHLTALEFDPDRFIDERARKYLTPNPFIFTPFNAGPKICIGQQESFLYSSDAYMEGSISYFLIKFLQSFADFKMDLDAQPEWSIPPKEWVPSPGTTKGRDKVMLECLNDDGQGLFDWLGVVLLILRSYLYRRTDFGLG</sequence>
<evidence type="ECO:0000256" key="8">
    <source>
        <dbReference type="PIRSR" id="PIRSR602401-1"/>
    </source>
</evidence>
<dbReference type="PROSITE" id="PS00086">
    <property type="entry name" value="CYTOCHROME_P450"/>
    <property type="match status" value="1"/>
</dbReference>
<evidence type="ECO:0000256" key="7">
    <source>
        <dbReference type="ARBA" id="ARBA00023033"/>
    </source>
</evidence>
<dbReference type="GO" id="GO:0005506">
    <property type="term" value="F:iron ion binding"/>
    <property type="evidence" value="ECO:0007669"/>
    <property type="project" value="InterPro"/>
</dbReference>
<evidence type="ECO:0000313" key="10">
    <source>
        <dbReference type="EMBL" id="KIK53182.1"/>
    </source>
</evidence>
<evidence type="ECO:0000256" key="1">
    <source>
        <dbReference type="ARBA" id="ARBA00001971"/>
    </source>
</evidence>
<dbReference type="PRINTS" id="PR00463">
    <property type="entry name" value="EP450I"/>
</dbReference>
<dbReference type="PANTHER" id="PTHR24287:SF1">
    <property type="entry name" value="P450, PUTATIVE (EUROFUNG)-RELATED"/>
    <property type="match status" value="1"/>
</dbReference>
<dbReference type="AlphaFoldDB" id="A0A0D0C5Q0"/>
<keyword evidence="5 9" id="KW-0560">Oxidoreductase</keyword>
<dbReference type="GO" id="GO:0004497">
    <property type="term" value="F:monooxygenase activity"/>
    <property type="evidence" value="ECO:0007669"/>
    <property type="project" value="UniProtKB-KW"/>
</dbReference>